<feature type="chain" id="PRO_5019465020" evidence="1">
    <location>
        <begin position="26"/>
        <end position="58"/>
    </location>
</feature>
<sequence>MATIAASSSILLCIILLCLYVRKMGVSPPPFGIRYGLIEHLTFCDFASGIWPRSADQR</sequence>
<name>A0A427A0L9_ENSVE</name>
<dbReference type="Proteomes" id="UP000287651">
    <property type="component" value="Unassembled WGS sequence"/>
</dbReference>
<dbReference type="EMBL" id="AMZH03004248">
    <property type="protein sequence ID" value="RRT69742.1"/>
    <property type="molecule type" value="Genomic_DNA"/>
</dbReference>
<organism evidence="2 3">
    <name type="scientific">Ensete ventricosum</name>
    <name type="common">Abyssinian banana</name>
    <name type="synonym">Musa ensete</name>
    <dbReference type="NCBI Taxonomy" id="4639"/>
    <lineage>
        <taxon>Eukaryota</taxon>
        <taxon>Viridiplantae</taxon>
        <taxon>Streptophyta</taxon>
        <taxon>Embryophyta</taxon>
        <taxon>Tracheophyta</taxon>
        <taxon>Spermatophyta</taxon>
        <taxon>Magnoliopsida</taxon>
        <taxon>Liliopsida</taxon>
        <taxon>Zingiberales</taxon>
        <taxon>Musaceae</taxon>
        <taxon>Ensete</taxon>
    </lineage>
</organism>
<protein>
    <submittedName>
        <fullName evidence="2">Uncharacterized protein</fullName>
    </submittedName>
</protein>
<gene>
    <name evidence="2" type="ORF">B296_00008402</name>
</gene>
<dbReference type="AlphaFoldDB" id="A0A427A0L9"/>
<accession>A0A427A0L9</accession>
<evidence type="ECO:0000313" key="2">
    <source>
        <dbReference type="EMBL" id="RRT69742.1"/>
    </source>
</evidence>
<feature type="signal peptide" evidence="1">
    <location>
        <begin position="1"/>
        <end position="25"/>
    </location>
</feature>
<reference evidence="2 3" key="1">
    <citation type="journal article" date="2014" name="Agronomy (Basel)">
        <title>A Draft Genome Sequence for Ensete ventricosum, the Drought-Tolerant Tree Against Hunger.</title>
        <authorList>
            <person name="Harrison J."/>
            <person name="Moore K.A."/>
            <person name="Paszkiewicz K."/>
            <person name="Jones T."/>
            <person name="Grant M."/>
            <person name="Ambacheew D."/>
            <person name="Muzemil S."/>
            <person name="Studholme D.J."/>
        </authorList>
    </citation>
    <scope>NUCLEOTIDE SEQUENCE [LARGE SCALE GENOMIC DNA]</scope>
</reference>
<comment type="caution">
    <text evidence="2">The sequence shown here is derived from an EMBL/GenBank/DDBJ whole genome shotgun (WGS) entry which is preliminary data.</text>
</comment>
<evidence type="ECO:0000256" key="1">
    <source>
        <dbReference type="SAM" id="SignalP"/>
    </source>
</evidence>
<proteinExistence type="predicted"/>
<evidence type="ECO:0000313" key="3">
    <source>
        <dbReference type="Proteomes" id="UP000287651"/>
    </source>
</evidence>
<keyword evidence="1" id="KW-0732">Signal</keyword>